<gene>
    <name evidence="4" type="ordered locus">RB2501_06690</name>
</gene>
<protein>
    <recommendedName>
        <fullName evidence="3">Sulfotransferase domain-containing protein</fullName>
    </recommendedName>
</protein>
<dbReference type="Proteomes" id="UP000009049">
    <property type="component" value="Chromosome"/>
</dbReference>
<dbReference type="AlphaFoldDB" id="A4CI08"/>
<dbReference type="STRING" id="313596.RB2501_06690"/>
<dbReference type="Pfam" id="PF00685">
    <property type="entry name" value="Sulfotransfer_1"/>
    <property type="match status" value="1"/>
</dbReference>
<evidence type="ECO:0000313" key="4">
    <source>
        <dbReference type="EMBL" id="EAR16566.1"/>
    </source>
</evidence>
<dbReference type="EMBL" id="CP001712">
    <property type="protein sequence ID" value="EAR16566.1"/>
    <property type="molecule type" value="Genomic_DNA"/>
</dbReference>
<evidence type="ECO:0000256" key="2">
    <source>
        <dbReference type="ARBA" id="ARBA00022679"/>
    </source>
</evidence>
<dbReference type="HOGENOM" id="CLU_027239_6_1_10"/>
<evidence type="ECO:0000256" key="1">
    <source>
        <dbReference type="ARBA" id="ARBA00005771"/>
    </source>
</evidence>
<reference evidence="4 5" key="1">
    <citation type="journal article" date="2009" name="J. Bacteriol.">
        <title>Complete genome sequence of Robiginitalea biformata HTCC2501.</title>
        <authorList>
            <person name="Oh H.M."/>
            <person name="Giovannoni S.J."/>
            <person name="Lee K."/>
            <person name="Ferriera S."/>
            <person name="Johnson J."/>
            <person name="Cho J.C."/>
        </authorList>
    </citation>
    <scope>NUCLEOTIDE SEQUENCE [LARGE SCALE GENOMIC DNA]</scope>
    <source>
        <strain evidence="5">ATCC BAA-864 / HTCC2501 / KCTC 12146</strain>
    </source>
</reference>
<feature type="domain" description="Sulfotransferase" evidence="3">
    <location>
        <begin position="68"/>
        <end position="262"/>
    </location>
</feature>
<dbReference type="PANTHER" id="PTHR11783">
    <property type="entry name" value="SULFOTRANSFERASE SULT"/>
    <property type="match status" value="1"/>
</dbReference>
<dbReference type="RefSeq" id="WP_015753323.1">
    <property type="nucleotide sequence ID" value="NC_013222.1"/>
</dbReference>
<dbReference type="InterPro" id="IPR027417">
    <property type="entry name" value="P-loop_NTPase"/>
</dbReference>
<dbReference type="GO" id="GO:0008146">
    <property type="term" value="F:sulfotransferase activity"/>
    <property type="evidence" value="ECO:0007669"/>
    <property type="project" value="InterPro"/>
</dbReference>
<dbReference type="InterPro" id="IPR000863">
    <property type="entry name" value="Sulfotransferase_dom"/>
</dbReference>
<dbReference type="OrthoDB" id="1437579at2"/>
<dbReference type="eggNOG" id="ENOG5032YS1">
    <property type="taxonomic scope" value="Bacteria"/>
</dbReference>
<comment type="similarity">
    <text evidence="1">Belongs to the sulfotransferase 1 family.</text>
</comment>
<dbReference type="KEGG" id="rbi:RB2501_06690"/>
<proteinExistence type="inferred from homology"/>
<sequence>MILRTIKSKLEQATRLLLINTLTTVNDSVLIVEYPKSGGTWLGQLVSAYLGLPFPRNRMPALGSSVFHGHYLPTGRIPSNKKILFLVRDGRDVMISLYYHQLIWNEKNKLNPKDVIYHRNKTGFENFEDIKYNLRAFIDYAFMSKPSKWQQFTYMGNWAEFNRAWLREMEHGSENIYLVKYEDLLHDTFGTVSKLLKEQLGVSHIEKERLEKVVQKYSFENQSQRKKGDEKKNSFLRKGISGDWKNYFGQEEKECFKKHSGDVLVKLGYEPDMTW</sequence>
<accession>A4CI08</accession>
<keyword evidence="5" id="KW-1185">Reference proteome</keyword>
<keyword evidence="2" id="KW-0808">Transferase</keyword>
<evidence type="ECO:0000259" key="3">
    <source>
        <dbReference type="Pfam" id="PF00685"/>
    </source>
</evidence>
<organism evidence="4 5">
    <name type="scientific">Robiginitalea biformata (strain ATCC BAA-864 / DSM 15991 / KCTC 12146 / HTCC2501)</name>
    <dbReference type="NCBI Taxonomy" id="313596"/>
    <lineage>
        <taxon>Bacteria</taxon>
        <taxon>Pseudomonadati</taxon>
        <taxon>Bacteroidota</taxon>
        <taxon>Flavobacteriia</taxon>
        <taxon>Flavobacteriales</taxon>
        <taxon>Flavobacteriaceae</taxon>
        <taxon>Robiginitalea</taxon>
    </lineage>
</organism>
<dbReference type="Gene3D" id="3.40.50.300">
    <property type="entry name" value="P-loop containing nucleotide triphosphate hydrolases"/>
    <property type="match status" value="1"/>
</dbReference>
<evidence type="ECO:0000313" key="5">
    <source>
        <dbReference type="Proteomes" id="UP000009049"/>
    </source>
</evidence>
<name>A4CI08_ROBBH</name>
<dbReference type="SUPFAM" id="SSF52540">
    <property type="entry name" value="P-loop containing nucleoside triphosphate hydrolases"/>
    <property type="match status" value="1"/>
</dbReference>